<evidence type="ECO:0000256" key="1">
    <source>
        <dbReference type="ARBA" id="ARBA00000135"/>
    </source>
</evidence>
<dbReference type="FunFam" id="3.40.630.10:FF:000004">
    <property type="entry name" value="Probable cytosol aminopeptidase"/>
    <property type="match status" value="1"/>
</dbReference>
<feature type="binding site" evidence="9">
    <location>
        <position position="271"/>
    </location>
    <ligand>
        <name>Mn(2+)</name>
        <dbReference type="ChEBI" id="CHEBI:29035"/>
        <label>1</label>
    </ligand>
</feature>
<dbReference type="Gene3D" id="3.40.630.10">
    <property type="entry name" value="Zn peptidases"/>
    <property type="match status" value="1"/>
</dbReference>
<feature type="binding site" evidence="9">
    <location>
        <position position="350"/>
    </location>
    <ligand>
        <name>Mn(2+)</name>
        <dbReference type="ChEBI" id="CHEBI:29035"/>
        <label>1</label>
    </ligand>
</feature>
<evidence type="ECO:0000313" key="11">
    <source>
        <dbReference type="EMBL" id="MDO6454273.1"/>
    </source>
</evidence>
<feature type="domain" description="Cytosol aminopeptidase" evidence="10">
    <location>
        <begin position="346"/>
        <end position="353"/>
    </location>
</feature>
<protein>
    <recommendedName>
        <fullName evidence="9">Probable cytosol aminopeptidase</fullName>
        <ecNumber evidence="9">3.4.11.1</ecNumber>
    </recommendedName>
    <alternativeName>
        <fullName evidence="9">Leucine aminopeptidase</fullName>
        <shortName evidence="9">LAP</shortName>
        <ecNumber evidence="9">3.4.11.10</ecNumber>
    </alternativeName>
    <alternativeName>
        <fullName evidence="9">Leucyl aminopeptidase</fullName>
    </alternativeName>
</protein>
<evidence type="ECO:0000256" key="9">
    <source>
        <dbReference type="HAMAP-Rule" id="MF_00181"/>
    </source>
</evidence>
<evidence type="ECO:0000256" key="7">
    <source>
        <dbReference type="ARBA" id="ARBA00022801"/>
    </source>
</evidence>
<dbReference type="PANTHER" id="PTHR11963:SF23">
    <property type="entry name" value="CYTOSOL AMINOPEPTIDASE"/>
    <property type="match status" value="1"/>
</dbReference>
<dbReference type="SUPFAM" id="SSF52949">
    <property type="entry name" value="Macro domain-like"/>
    <property type="match status" value="1"/>
</dbReference>
<dbReference type="EC" id="3.4.11.1" evidence="9"/>
<evidence type="ECO:0000256" key="5">
    <source>
        <dbReference type="ARBA" id="ARBA00022670"/>
    </source>
</evidence>
<keyword evidence="7 9" id="KW-0378">Hydrolase</keyword>
<evidence type="ECO:0000256" key="6">
    <source>
        <dbReference type="ARBA" id="ARBA00022723"/>
    </source>
</evidence>
<reference evidence="11" key="1">
    <citation type="submission" date="2023-07" db="EMBL/GenBank/DDBJ databases">
        <title>Genome content predicts the carbon catabolic preferences of heterotrophic bacteria.</title>
        <authorList>
            <person name="Gralka M."/>
        </authorList>
    </citation>
    <scope>NUCLEOTIDE SEQUENCE</scope>
    <source>
        <strain evidence="11">I2M16</strain>
    </source>
</reference>
<evidence type="ECO:0000256" key="2">
    <source>
        <dbReference type="ARBA" id="ARBA00000967"/>
    </source>
</evidence>
<dbReference type="PRINTS" id="PR00481">
    <property type="entry name" value="LAMNOPPTDASE"/>
</dbReference>
<comment type="catalytic activity">
    <reaction evidence="2 9">
        <text>Release of an N-terminal amino acid, preferentially leucine, but not glutamic or aspartic acids.</text>
        <dbReference type="EC" id="3.4.11.10"/>
    </reaction>
</comment>
<comment type="catalytic activity">
    <reaction evidence="1 9">
        <text>Release of an N-terminal amino acid, Xaa-|-Yaa-, in which Xaa is preferably Leu, but may be other amino acids including Pro although not Arg or Lys, and Yaa may be Pro. Amino acid amides and methyl esters are also readily hydrolyzed, but rates on arylamides are exceedingly low.</text>
        <dbReference type="EC" id="3.4.11.1"/>
    </reaction>
</comment>
<dbReference type="NCBIfam" id="NF002073">
    <property type="entry name" value="PRK00913.1-2"/>
    <property type="match status" value="1"/>
</dbReference>
<dbReference type="HAMAP" id="MF_00181">
    <property type="entry name" value="Cytosol_peptidase_M17"/>
    <property type="match status" value="1"/>
</dbReference>
<feature type="active site" evidence="9">
    <location>
        <position position="278"/>
    </location>
</feature>
<organism evidence="11 12">
    <name type="scientific">Neptunomonas phycophila</name>
    <dbReference type="NCBI Taxonomy" id="1572645"/>
    <lineage>
        <taxon>Bacteria</taxon>
        <taxon>Pseudomonadati</taxon>
        <taxon>Pseudomonadota</taxon>
        <taxon>Gammaproteobacteria</taxon>
        <taxon>Oceanospirillales</taxon>
        <taxon>Oceanospirillaceae</taxon>
        <taxon>Neptunomonas</taxon>
    </lineage>
</organism>
<evidence type="ECO:0000256" key="4">
    <source>
        <dbReference type="ARBA" id="ARBA00022438"/>
    </source>
</evidence>
<keyword evidence="8 9" id="KW-0464">Manganese</keyword>
<dbReference type="GO" id="GO:0070006">
    <property type="term" value="F:metalloaminopeptidase activity"/>
    <property type="evidence" value="ECO:0007669"/>
    <property type="project" value="InterPro"/>
</dbReference>
<keyword evidence="4 9" id="KW-0031">Aminopeptidase</keyword>
<feature type="active site" evidence="9">
    <location>
        <position position="352"/>
    </location>
</feature>
<keyword evidence="5 9" id="KW-0645">Protease</keyword>
<comment type="similarity">
    <text evidence="3 9">Belongs to the peptidase M17 family.</text>
</comment>
<name>A0AAW7XIX8_9GAMM</name>
<comment type="caution">
    <text evidence="11">The sequence shown here is derived from an EMBL/GenBank/DDBJ whole genome shotgun (WGS) entry which is preliminary data.</text>
</comment>
<dbReference type="GO" id="GO:0030145">
    <property type="term" value="F:manganese ion binding"/>
    <property type="evidence" value="ECO:0007669"/>
    <property type="project" value="UniProtKB-UniRule"/>
</dbReference>
<dbReference type="InterPro" id="IPR008283">
    <property type="entry name" value="Peptidase_M17_N"/>
</dbReference>
<keyword evidence="6 9" id="KW-0479">Metal-binding</keyword>
<dbReference type="Proteomes" id="UP001169862">
    <property type="component" value="Unassembled WGS sequence"/>
</dbReference>
<dbReference type="RefSeq" id="WP_303550808.1">
    <property type="nucleotide sequence ID" value="NZ_JAUOPG010000007.1"/>
</dbReference>
<dbReference type="InterPro" id="IPR000819">
    <property type="entry name" value="Peptidase_M17_C"/>
</dbReference>
<dbReference type="PANTHER" id="PTHR11963">
    <property type="entry name" value="LEUCINE AMINOPEPTIDASE-RELATED"/>
    <property type="match status" value="1"/>
</dbReference>
<accession>A0AAW7XIX8</accession>
<dbReference type="AlphaFoldDB" id="A0AAW7XIX8"/>
<feature type="binding site" evidence="9">
    <location>
        <position position="266"/>
    </location>
    <ligand>
        <name>Mn(2+)</name>
        <dbReference type="ChEBI" id="CHEBI:29035"/>
        <label>2</label>
    </ligand>
</feature>
<dbReference type="SUPFAM" id="SSF53187">
    <property type="entry name" value="Zn-dependent exopeptidases"/>
    <property type="match status" value="1"/>
</dbReference>
<dbReference type="GO" id="GO:0005737">
    <property type="term" value="C:cytoplasm"/>
    <property type="evidence" value="ECO:0007669"/>
    <property type="project" value="UniProtKB-SubCell"/>
</dbReference>
<dbReference type="EMBL" id="JAUOPG010000007">
    <property type="protein sequence ID" value="MDO6454273.1"/>
    <property type="molecule type" value="Genomic_DNA"/>
</dbReference>
<dbReference type="EC" id="3.4.11.10" evidence="9"/>
<dbReference type="Pfam" id="PF02789">
    <property type="entry name" value="Peptidase_M17_N"/>
    <property type="match status" value="1"/>
</dbReference>
<comment type="cofactor">
    <cofactor evidence="9">
        <name>Mn(2+)</name>
        <dbReference type="ChEBI" id="CHEBI:29035"/>
    </cofactor>
    <text evidence="9">Binds 2 manganese ions per subunit.</text>
</comment>
<feature type="binding site" evidence="9">
    <location>
        <position position="350"/>
    </location>
    <ligand>
        <name>Mn(2+)</name>
        <dbReference type="ChEBI" id="CHEBI:29035"/>
        <label>2</label>
    </ligand>
</feature>
<evidence type="ECO:0000256" key="3">
    <source>
        <dbReference type="ARBA" id="ARBA00009528"/>
    </source>
</evidence>
<feature type="binding site" evidence="9">
    <location>
        <position position="271"/>
    </location>
    <ligand>
        <name>Mn(2+)</name>
        <dbReference type="ChEBI" id="CHEBI:29035"/>
        <label>2</label>
    </ligand>
</feature>
<sequence>MDFEIVNGSVVSLETECLVIGIEADAQLSPSAAAVDQASHGFISALTAAGDIKGKTAETLLLQKIDGVTAKRILLVGLGKADERHDRNQKKIIKAILATVKSLSLTGITVALDGLISEQDDTYRQVRQIAQVATAELYQYDQTKSKKADPYVIARFEIHLADDVTEEGEGALVDATAIANGMNVARDLGNLPGNVCTPSYLAQQAIELANQYDSVTCEILDEDAMEQLGMGSLLSVGRGSDEPSRLIVVKYNGGDADMQPHVLVGKGITFDTGGISLKPGAKMDEMKYDMCGAASVMGTMNAVAEMELPINIIGVIASAENMPSSNATKPGDIVTSMSGQTIEILNTDAEGRLVLCDALSYVERFNPKTVVDIATLTGACIVALGNVASGLLTNDDELAAELTLAGDYADDRTWRLPLWDDYQEQLDSNFADIANIGTGGAGTITAACFLSRFTKAYRWAHLDIAGIAWNSGGKEKGATGRCVPLLSQYLLNQAAEEVADDDEHDHAH</sequence>
<evidence type="ECO:0000313" key="12">
    <source>
        <dbReference type="Proteomes" id="UP001169862"/>
    </source>
</evidence>
<dbReference type="InterPro" id="IPR023042">
    <property type="entry name" value="Peptidase_M17_leu_NH2_pept"/>
</dbReference>
<dbReference type="NCBIfam" id="NF002077">
    <property type="entry name" value="PRK00913.2-4"/>
    <property type="match status" value="1"/>
</dbReference>
<keyword evidence="9" id="KW-0963">Cytoplasm</keyword>
<dbReference type="InterPro" id="IPR011356">
    <property type="entry name" value="Leucine_aapep/pepB"/>
</dbReference>
<evidence type="ECO:0000259" key="10">
    <source>
        <dbReference type="PROSITE" id="PS00631"/>
    </source>
</evidence>
<comment type="subcellular location">
    <subcellularLocation>
        <location evidence="9">Cytoplasm</location>
    </subcellularLocation>
</comment>
<dbReference type="PROSITE" id="PS00631">
    <property type="entry name" value="CYTOSOL_AP"/>
    <property type="match status" value="1"/>
</dbReference>
<feature type="binding site" evidence="9">
    <location>
        <position position="289"/>
    </location>
    <ligand>
        <name>Mn(2+)</name>
        <dbReference type="ChEBI" id="CHEBI:29035"/>
        <label>2</label>
    </ligand>
</feature>
<dbReference type="Pfam" id="PF00883">
    <property type="entry name" value="Peptidase_M17"/>
    <property type="match status" value="1"/>
</dbReference>
<comment type="function">
    <text evidence="9">Presumably involved in the processing and regular turnover of intracellular proteins. Catalyzes the removal of unsubstituted N-terminal amino acids from various peptides.</text>
</comment>
<dbReference type="NCBIfam" id="NF002074">
    <property type="entry name" value="PRK00913.1-4"/>
    <property type="match status" value="1"/>
</dbReference>
<dbReference type="Gene3D" id="3.40.220.10">
    <property type="entry name" value="Leucine Aminopeptidase, subunit E, domain 1"/>
    <property type="match status" value="1"/>
</dbReference>
<dbReference type="CDD" id="cd00433">
    <property type="entry name" value="Peptidase_M17"/>
    <property type="match status" value="1"/>
</dbReference>
<dbReference type="InterPro" id="IPR043472">
    <property type="entry name" value="Macro_dom-like"/>
</dbReference>
<proteinExistence type="inferred from homology"/>
<evidence type="ECO:0000256" key="8">
    <source>
        <dbReference type="ARBA" id="ARBA00023211"/>
    </source>
</evidence>
<dbReference type="GO" id="GO:0006508">
    <property type="term" value="P:proteolysis"/>
    <property type="evidence" value="ECO:0007669"/>
    <property type="project" value="UniProtKB-KW"/>
</dbReference>
<gene>
    <name evidence="9" type="primary">pepA</name>
    <name evidence="11" type="ORF">Q4490_11935</name>
</gene>
<feature type="binding site" evidence="9">
    <location>
        <position position="348"/>
    </location>
    <ligand>
        <name>Mn(2+)</name>
        <dbReference type="ChEBI" id="CHEBI:29035"/>
        <label>1</label>
    </ligand>
</feature>